<dbReference type="InterPro" id="IPR029062">
    <property type="entry name" value="Class_I_gatase-like"/>
</dbReference>
<dbReference type="EMBL" id="JACRTG010000030">
    <property type="protein sequence ID" value="MBC8589079.1"/>
    <property type="molecule type" value="Genomic_DNA"/>
</dbReference>
<dbReference type="Pfam" id="PF13507">
    <property type="entry name" value="GATase_5"/>
    <property type="match status" value="1"/>
</dbReference>
<feature type="domain" description="PurM-like C-terminal" evidence="7">
    <location>
        <begin position="440"/>
        <end position="587"/>
    </location>
</feature>
<keyword evidence="6" id="KW-0460">Magnesium</keyword>
<gene>
    <name evidence="9" type="ORF">H8707_12730</name>
</gene>
<keyword evidence="4" id="KW-0658">Purine biosynthesis</keyword>
<evidence type="ECO:0000256" key="2">
    <source>
        <dbReference type="ARBA" id="ARBA00022723"/>
    </source>
</evidence>
<dbReference type="Pfam" id="PF18072">
    <property type="entry name" value="FGAR-AT_linker"/>
    <property type="match status" value="1"/>
</dbReference>
<dbReference type="RefSeq" id="WP_262430542.1">
    <property type="nucleotide sequence ID" value="NZ_JACRTG010000030.1"/>
</dbReference>
<dbReference type="SUPFAM" id="SSF56042">
    <property type="entry name" value="PurM C-terminal domain-like"/>
    <property type="match status" value="2"/>
</dbReference>
<evidence type="ECO:0000256" key="4">
    <source>
        <dbReference type="ARBA" id="ARBA00022755"/>
    </source>
</evidence>
<evidence type="ECO:0000256" key="3">
    <source>
        <dbReference type="ARBA" id="ARBA00022741"/>
    </source>
</evidence>
<dbReference type="NCBIfam" id="TIGR01857">
    <property type="entry name" value="FGAM-synthase"/>
    <property type="match status" value="1"/>
</dbReference>
<evidence type="ECO:0000313" key="9">
    <source>
        <dbReference type="EMBL" id="MBC8589079.1"/>
    </source>
</evidence>
<evidence type="ECO:0000259" key="8">
    <source>
        <dbReference type="Pfam" id="PF18072"/>
    </source>
</evidence>
<dbReference type="CDD" id="cd02204">
    <property type="entry name" value="PurL_repeat2"/>
    <property type="match status" value="1"/>
</dbReference>
<evidence type="ECO:0000256" key="1">
    <source>
        <dbReference type="ARBA" id="ARBA00022598"/>
    </source>
</evidence>
<dbReference type="InterPro" id="IPR041609">
    <property type="entry name" value="PurL_linker"/>
</dbReference>
<dbReference type="Pfam" id="PF02769">
    <property type="entry name" value="AIRS_C"/>
    <property type="match status" value="1"/>
</dbReference>
<reference evidence="9" key="1">
    <citation type="submission" date="2020-08" db="EMBL/GenBank/DDBJ databases">
        <title>Genome public.</title>
        <authorList>
            <person name="Liu C."/>
            <person name="Sun Q."/>
        </authorList>
    </citation>
    <scope>NUCLEOTIDE SEQUENCE</scope>
    <source>
        <strain evidence="9">BX21</strain>
    </source>
</reference>
<sequence>MEYKRIIIEKKSNVNAEAENLLNEFKNYLGIDSLSYVRVLNVYDLINATEHSTEEIIEKLLFDPNVDLLYKDSITLNDGEKAFRIEYHRGQFNQREDSTKEMIRKYLNFEDIDVHHSKIIVLKNVSDLELERIKSYYINPIECKEVELESFNYEIERDAVKETEIASGFVNMSERQIRDMKDKIGLGMDTDDLLFCRKYFQGEKRDPSIAELKIIDTYWSDHCRHTTFMAEINDVKFEEGKYKEIFEKAYGEYLASRKFVYGEEDRPICLMDLATINMKEIKKKGLLLDKEETDEINAASIEIDVDVDNKDEKYLLMFKNETHNHPTEIEPFGGAATCLGGGIRDPLSGRAFVYQAMRITGSADPRQSFDATLEGKLSQRKITQTAMEGYSSYGNQIGATSGYINEFYDEDFVAKRLELGALVAAAPKASVFRGKSEPTDLILLLGGRTGRDGLGAAVGSSKVQTKESLETAGAEVQKGNPILERKIVRLFRNPEATKMIKKCNDFGAGGVAVAVGELADGLLIDLDKVPLKYKGLNGEEIALSESQERMAVVISKNDIEAFMKLVEAEDLEGTVIAEVTDKNRLQMKSNGKIIADIDREFLDTNGIRKESKAYISNPKSGFYLSENPVHAEDQNVCKAFIDNLSDLNIASQKGLIGRFDNTIGSGTVLAQLGGKYKLTPQEGMVAKIPVLNGNTNTCSIFTCGYDPKLGKWSTFYGGYYAVIESIAKIVALGGDYRKIRLTFQEYFERLGDNPHKWGKPFASLLGAFVVQKSLDLPSIGGKDSMSGSFGELNVPPSLFSFAVSTEKIGNIVSKEFKKVNSNVVIINLNIDDKGLVNFDQLKENYTRIKELIDTGYVLSASSIKYGGIARNIAEMSFGNGIGFKFNEDILDRIFKPLYGSIILEIESDKNIEKLFEGIYYDLVGTTIKEEKIIINDETMELEDLTAKWEGTLNDVFPINRDSEQASIKPYNRGQIAKSKHKIVKPRVLIPIFTGTHGEYDMAQSFINAGAEVETFVFKSLNKKYIESSFKELSKKIEKCQILGFPNGQIYGDEPEGSGKLIKLIFSNSYAKESLNELLNVKDGLILGIGEGLAGLLRLGLIDVSPFLTYNSSGKFLSDFADIEVISNLSPWMNCMEVGEIYTSPLATKEGRIILGENADKLIENGQVATTFYKSNPTGSQMAVESLSSKDGRILGTVASIERLDSNIYKNIDLKGTHKIFKSGVKYFD</sequence>
<dbReference type="SUPFAM" id="SSF52317">
    <property type="entry name" value="Class I glutamine amidotransferase-like"/>
    <property type="match status" value="1"/>
</dbReference>
<comment type="caution">
    <text evidence="9">The sequence shown here is derived from an EMBL/GenBank/DDBJ whole genome shotgun (WGS) entry which is preliminary data.</text>
</comment>
<accession>A0A926IKH5</accession>
<evidence type="ECO:0000259" key="7">
    <source>
        <dbReference type="Pfam" id="PF02769"/>
    </source>
</evidence>
<dbReference type="PANTHER" id="PTHR10099:SF1">
    <property type="entry name" value="PHOSPHORIBOSYLFORMYLGLYCINAMIDINE SYNTHASE"/>
    <property type="match status" value="1"/>
</dbReference>
<dbReference type="InterPro" id="IPR036676">
    <property type="entry name" value="PurM-like_C_sf"/>
</dbReference>
<dbReference type="GO" id="GO:0006164">
    <property type="term" value="P:purine nucleotide biosynthetic process"/>
    <property type="evidence" value="ECO:0007669"/>
    <property type="project" value="UniProtKB-KW"/>
</dbReference>
<dbReference type="InterPro" id="IPR010141">
    <property type="entry name" value="FGAM_synthase"/>
</dbReference>
<keyword evidence="10" id="KW-1185">Reference proteome</keyword>
<dbReference type="GO" id="GO:0046872">
    <property type="term" value="F:metal ion binding"/>
    <property type="evidence" value="ECO:0007669"/>
    <property type="project" value="UniProtKB-KW"/>
</dbReference>
<keyword evidence="2" id="KW-0479">Metal-binding</keyword>
<dbReference type="Gene3D" id="3.30.1330.10">
    <property type="entry name" value="PurM-like, N-terminal domain"/>
    <property type="match status" value="2"/>
</dbReference>
<organism evidence="9 10">
    <name type="scientific">Paratissierella segnis</name>
    <dbReference type="NCBI Taxonomy" id="2763679"/>
    <lineage>
        <taxon>Bacteria</taxon>
        <taxon>Bacillati</taxon>
        <taxon>Bacillota</taxon>
        <taxon>Tissierellia</taxon>
        <taxon>Tissierellales</taxon>
        <taxon>Tissierellaceae</taxon>
        <taxon>Paratissierella</taxon>
    </lineage>
</organism>
<feature type="domain" description="Phosphoribosylformylglycinamidine synthase linker" evidence="8">
    <location>
        <begin position="177"/>
        <end position="225"/>
    </location>
</feature>
<dbReference type="PANTHER" id="PTHR10099">
    <property type="entry name" value="PHOSPHORIBOSYLFORMYLGLYCINAMIDINE SYNTHASE"/>
    <property type="match status" value="1"/>
</dbReference>
<dbReference type="EC" id="6.3.5.3" evidence="9"/>
<dbReference type="GO" id="GO:0005737">
    <property type="term" value="C:cytoplasm"/>
    <property type="evidence" value="ECO:0007669"/>
    <property type="project" value="TreeGrafter"/>
</dbReference>
<evidence type="ECO:0000256" key="6">
    <source>
        <dbReference type="ARBA" id="ARBA00022842"/>
    </source>
</evidence>
<dbReference type="InterPro" id="IPR036921">
    <property type="entry name" value="PurM-like_N_sf"/>
</dbReference>
<name>A0A926IKH5_9FIRM</name>
<keyword evidence="5" id="KW-0067">ATP-binding</keyword>
<keyword evidence="3" id="KW-0547">Nucleotide-binding</keyword>
<evidence type="ECO:0000313" key="10">
    <source>
        <dbReference type="Proteomes" id="UP000601171"/>
    </source>
</evidence>
<dbReference type="Gene3D" id="3.90.650.10">
    <property type="entry name" value="PurM-like C-terminal domain"/>
    <property type="match status" value="2"/>
</dbReference>
<dbReference type="SMART" id="SM01211">
    <property type="entry name" value="GATase_5"/>
    <property type="match status" value="1"/>
</dbReference>
<proteinExistence type="predicted"/>
<dbReference type="SUPFAM" id="SSF55326">
    <property type="entry name" value="PurM N-terminal domain-like"/>
    <property type="match status" value="2"/>
</dbReference>
<evidence type="ECO:0000256" key="5">
    <source>
        <dbReference type="ARBA" id="ARBA00022840"/>
    </source>
</evidence>
<dbReference type="GO" id="GO:0004642">
    <property type="term" value="F:phosphoribosylformylglycinamidine synthase activity"/>
    <property type="evidence" value="ECO:0007669"/>
    <property type="project" value="UniProtKB-EC"/>
</dbReference>
<keyword evidence="1 9" id="KW-0436">Ligase</keyword>
<dbReference type="InterPro" id="IPR010918">
    <property type="entry name" value="PurM-like_C_dom"/>
</dbReference>
<dbReference type="Gene3D" id="3.40.50.880">
    <property type="match status" value="1"/>
</dbReference>
<dbReference type="GO" id="GO:0005524">
    <property type="term" value="F:ATP binding"/>
    <property type="evidence" value="ECO:0007669"/>
    <property type="project" value="UniProtKB-KW"/>
</dbReference>
<protein>
    <submittedName>
        <fullName evidence="9">Phosphoribosylformylglycinamidine synthase</fullName>
        <ecNumber evidence="9">6.3.5.3</ecNumber>
    </submittedName>
</protein>
<dbReference type="Proteomes" id="UP000601171">
    <property type="component" value="Unassembled WGS sequence"/>
</dbReference>
<dbReference type="AlphaFoldDB" id="A0A926IKH5"/>